<protein>
    <submittedName>
        <fullName evidence="1">DUF3168 domain-containing protein</fullName>
    </submittedName>
</protein>
<organism evidence="1 2">
    <name type="scientific">Jannaschia ovalis</name>
    <dbReference type="NCBI Taxonomy" id="3038773"/>
    <lineage>
        <taxon>Bacteria</taxon>
        <taxon>Pseudomonadati</taxon>
        <taxon>Pseudomonadota</taxon>
        <taxon>Alphaproteobacteria</taxon>
        <taxon>Rhodobacterales</taxon>
        <taxon>Roseobacteraceae</taxon>
        <taxon>Jannaschia</taxon>
    </lineage>
</organism>
<dbReference type="InterPro" id="IPR021508">
    <property type="entry name" value="Gp17-like"/>
</dbReference>
<accession>A0ABY8LDW2</accession>
<sequence>MSYAMAEGLQTALYERLAGDAALVAMVSGAIYDAVPGVAPELFVALGQERVRGRGDSSGRVALHDVEISVVSQAQGYAGAKRAAARISDLLTDADLPLPRGRLVGMSLLRARARRDEGEGTRRIDLTFRARLDDPAA</sequence>
<dbReference type="Pfam" id="PF11367">
    <property type="entry name" value="Tail_completion_gp17"/>
    <property type="match status" value="1"/>
</dbReference>
<proteinExistence type="predicted"/>
<dbReference type="InterPro" id="IPR053745">
    <property type="entry name" value="Viral_Tail_Comp_sf"/>
</dbReference>
<name>A0ABY8LDW2_9RHOB</name>
<dbReference type="Proteomes" id="UP001243420">
    <property type="component" value="Chromosome"/>
</dbReference>
<dbReference type="RefSeq" id="WP_279965109.1">
    <property type="nucleotide sequence ID" value="NZ_CP122537.1"/>
</dbReference>
<gene>
    <name evidence="1" type="ORF">P8627_15240</name>
</gene>
<evidence type="ECO:0000313" key="1">
    <source>
        <dbReference type="EMBL" id="WGH78358.1"/>
    </source>
</evidence>
<keyword evidence="2" id="KW-1185">Reference proteome</keyword>
<dbReference type="EMBL" id="CP122537">
    <property type="protein sequence ID" value="WGH78358.1"/>
    <property type="molecule type" value="Genomic_DNA"/>
</dbReference>
<evidence type="ECO:0000313" key="2">
    <source>
        <dbReference type="Proteomes" id="UP001243420"/>
    </source>
</evidence>
<dbReference type="Gene3D" id="3.30.2000.30">
    <property type="match status" value="1"/>
</dbReference>
<reference evidence="1 2" key="1">
    <citation type="submission" date="2023-04" db="EMBL/GenBank/DDBJ databases">
        <title>Jannaschia ovalis sp. nov., a marine bacterium isolated from sea tidal flat.</title>
        <authorList>
            <person name="Kwon D.Y."/>
            <person name="Kim J.-J."/>
        </authorList>
    </citation>
    <scope>NUCLEOTIDE SEQUENCE [LARGE SCALE GENOMIC DNA]</scope>
    <source>
        <strain evidence="1 2">GRR-S6-38</strain>
    </source>
</reference>